<dbReference type="EMBL" id="JAFJMO010000013">
    <property type="protein sequence ID" value="KAJ8259073.1"/>
    <property type="molecule type" value="Genomic_DNA"/>
</dbReference>
<dbReference type="Pfam" id="PF13863">
    <property type="entry name" value="DUF4200"/>
    <property type="match status" value="1"/>
</dbReference>
<dbReference type="Proteomes" id="UP001152803">
    <property type="component" value="Unassembled WGS sequence"/>
</dbReference>
<evidence type="ECO:0000313" key="5">
    <source>
        <dbReference type="EMBL" id="KAJ8259073.1"/>
    </source>
</evidence>
<dbReference type="InterPro" id="IPR051147">
    <property type="entry name" value="CFAP_domain-containing"/>
</dbReference>
<feature type="region of interest" description="Disordered" evidence="3">
    <location>
        <begin position="1"/>
        <end position="55"/>
    </location>
</feature>
<sequence length="587" mass="68040">MLRARNSGSTSSHKTSKCSTERKKMQAGPSTESQLVSVAESDEEDSGSRNPFRLPANSNIFVLKKQERERKKLEQQKKLKMKVHERGLYVTRRKAKQAELWCELRAGREEDAANEKAMELRDNSAWKVAMIKDRNIEKESINEFVSKKREMFLLEYALAVKREEMGQLEEAATVEEKKLARAAKLLEKDSIMFDEFLKESDKSSVEAIKIAEQESKIKQEKVSEIKRITAKMVAIKSDISKYEDTLKEYSMYKDFLFKLSPPEWQQEQLARRKTMQKALPTIAEKDKSKNTGQQEKRAESRASTTKKELPALRRASRHSISFKPAAQTGSQPGKQSPKPSMEPKTEDVSLSDYEEEPAMFFTDPQQLLDLLTDLEEQNLSLIQNSRETEESLEELRLVLDQTRKRMEKETEQLVQQIDSMTHNIQQEHERASQLEIKARLFSYGKYKEDDQNSMLDSLGHKVEEVYRSCIGDSEGNLSTLQMLTAIEGRLGEVLENVDAIPHERVLMAEKAKEKERRVRLREEKINQQKKHQEERLRKALERAQADISKTKGKKLMTRSQPPERKKKEAPSTDMADQDREEHLYFFT</sequence>
<dbReference type="InterPro" id="IPR025252">
    <property type="entry name" value="DUF4200"/>
</dbReference>
<organism evidence="5 6">
    <name type="scientific">Conger conger</name>
    <name type="common">Conger eel</name>
    <name type="synonym">Muraena conger</name>
    <dbReference type="NCBI Taxonomy" id="82655"/>
    <lineage>
        <taxon>Eukaryota</taxon>
        <taxon>Metazoa</taxon>
        <taxon>Chordata</taxon>
        <taxon>Craniata</taxon>
        <taxon>Vertebrata</taxon>
        <taxon>Euteleostomi</taxon>
        <taxon>Actinopterygii</taxon>
        <taxon>Neopterygii</taxon>
        <taxon>Teleostei</taxon>
        <taxon>Anguilliformes</taxon>
        <taxon>Congridae</taxon>
        <taxon>Conger</taxon>
    </lineage>
</organism>
<reference evidence="5" key="1">
    <citation type="journal article" date="2023" name="Science">
        <title>Genome structures resolve the early diversification of teleost fishes.</title>
        <authorList>
            <person name="Parey E."/>
            <person name="Louis A."/>
            <person name="Montfort J."/>
            <person name="Bouchez O."/>
            <person name="Roques C."/>
            <person name="Iampietro C."/>
            <person name="Lluch J."/>
            <person name="Castinel A."/>
            <person name="Donnadieu C."/>
            <person name="Desvignes T."/>
            <person name="Floi Bucao C."/>
            <person name="Jouanno E."/>
            <person name="Wen M."/>
            <person name="Mejri S."/>
            <person name="Dirks R."/>
            <person name="Jansen H."/>
            <person name="Henkel C."/>
            <person name="Chen W.J."/>
            <person name="Zahm M."/>
            <person name="Cabau C."/>
            <person name="Klopp C."/>
            <person name="Thompson A.W."/>
            <person name="Robinson-Rechavi M."/>
            <person name="Braasch I."/>
            <person name="Lecointre G."/>
            <person name="Bobe J."/>
            <person name="Postlethwait J.H."/>
            <person name="Berthelot C."/>
            <person name="Roest Crollius H."/>
            <person name="Guiguen Y."/>
        </authorList>
    </citation>
    <scope>NUCLEOTIDE SEQUENCE</scope>
    <source>
        <strain evidence="5">Concon-B</strain>
    </source>
</reference>
<protein>
    <recommendedName>
        <fullName evidence="4">DUF4200 domain-containing protein</fullName>
    </recommendedName>
</protein>
<feature type="compositionally biased region" description="Polar residues" evidence="3">
    <location>
        <begin position="327"/>
        <end position="338"/>
    </location>
</feature>
<feature type="domain" description="DUF4200" evidence="4">
    <location>
        <begin position="144"/>
        <end position="261"/>
    </location>
</feature>
<evidence type="ECO:0000256" key="1">
    <source>
        <dbReference type="ARBA" id="ARBA00023054"/>
    </source>
</evidence>
<name>A0A9Q1D675_CONCO</name>
<proteinExistence type="predicted"/>
<dbReference type="GO" id="GO:0005856">
    <property type="term" value="C:cytoskeleton"/>
    <property type="evidence" value="ECO:0007669"/>
    <property type="project" value="UniProtKB-ARBA"/>
</dbReference>
<feature type="compositionally biased region" description="Basic and acidic residues" evidence="3">
    <location>
        <begin position="561"/>
        <end position="587"/>
    </location>
</feature>
<evidence type="ECO:0000256" key="2">
    <source>
        <dbReference type="SAM" id="Coils"/>
    </source>
</evidence>
<dbReference type="OrthoDB" id="10264063at2759"/>
<evidence type="ECO:0000256" key="3">
    <source>
        <dbReference type="SAM" id="MobiDB-lite"/>
    </source>
</evidence>
<dbReference type="PANTHER" id="PTHR21683:SF3">
    <property type="entry name" value="CILIA AND FLAGELLA ASSOCIATED PROTEIN 100"/>
    <property type="match status" value="1"/>
</dbReference>
<dbReference type="PANTHER" id="PTHR21683">
    <property type="entry name" value="COILED-COIL DOMAIN-CONTAINING PROTEIN 42 LIKE-2-LIKE-RELATED"/>
    <property type="match status" value="1"/>
</dbReference>
<feature type="region of interest" description="Disordered" evidence="3">
    <location>
        <begin position="268"/>
        <end position="351"/>
    </location>
</feature>
<evidence type="ECO:0000259" key="4">
    <source>
        <dbReference type="Pfam" id="PF13863"/>
    </source>
</evidence>
<comment type="caution">
    <text evidence="5">The sequence shown here is derived from an EMBL/GenBank/DDBJ whole genome shotgun (WGS) entry which is preliminary data.</text>
</comment>
<keyword evidence="6" id="KW-1185">Reference proteome</keyword>
<evidence type="ECO:0000313" key="6">
    <source>
        <dbReference type="Proteomes" id="UP001152803"/>
    </source>
</evidence>
<feature type="coiled-coil region" evidence="2">
    <location>
        <begin position="371"/>
        <end position="437"/>
    </location>
</feature>
<feature type="compositionally biased region" description="Basic and acidic residues" evidence="3">
    <location>
        <begin position="283"/>
        <end position="311"/>
    </location>
</feature>
<keyword evidence="1 2" id="KW-0175">Coiled coil</keyword>
<feature type="region of interest" description="Disordered" evidence="3">
    <location>
        <begin position="542"/>
        <end position="587"/>
    </location>
</feature>
<accession>A0A9Q1D675</accession>
<dbReference type="AlphaFoldDB" id="A0A9Q1D675"/>
<gene>
    <name evidence="5" type="ORF">COCON_G00180850</name>
</gene>